<reference evidence="2" key="1">
    <citation type="journal article" date="2017" name="Nat. Ecol. Evol.">
        <title>Genome expansion and lineage-specific genetic innovations in the forest pathogenic fungi Armillaria.</title>
        <authorList>
            <person name="Sipos G."/>
            <person name="Prasanna A.N."/>
            <person name="Walter M.C."/>
            <person name="O'Connor E."/>
            <person name="Balint B."/>
            <person name="Krizsan K."/>
            <person name="Kiss B."/>
            <person name="Hess J."/>
            <person name="Varga T."/>
            <person name="Slot J."/>
            <person name="Riley R."/>
            <person name="Boka B."/>
            <person name="Rigling D."/>
            <person name="Barry K."/>
            <person name="Lee J."/>
            <person name="Mihaltcheva S."/>
            <person name="LaButti K."/>
            <person name="Lipzen A."/>
            <person name="Waldron R."/>
            <person name="Moloney N.M."/>
            <person name="Sperisen C."/>
            <person name="Kredics L."/>
            <person name="Vagvoelgyi C."/>
            <person name="Patrignani A."/>
            <person name="Fitzpatrick D."/>
            <person name="Nagy I."/>
            <person name="Doyle S."/>
            <person name="Anderson J.B."/>
            <person name="Grigoriev I.V."/>
            <person name="Gueldener U."/>
            <person name="Muensterkoetter M."/>
            <person name="Nagy L.G."/>
        </authorList>
    </citation>
    <scope>NUCLEOTIDE SEQUENCE [LARGE SCALE GENOMIC DNA]</scope>
    <source>
        <strain evidence="2">28-4</strain>
    </source>
</reference>
<evidence type="ECO:0000313" key="2">
    <source>
        <dbReference type="Proteomes" id="UP000218334"/>
    </source>
</evidence>
<name>A0A2H3BHL4_9AGAR</name>
<sequence length="103" mass="12204">MSTDLSTNERINTHVTKLDALFLGIKPIMLRPPFSFKGEHNDLKRFEEDCLTYFEAFTSYFTLPSQTVPFTASHFEGPAKDWWVHKRQEFWTNSNWDNEPPQF</sequence>
<evidence type="ECO:0000313" key="1">
    <source>
        <dbReference type="EMBL" id="PBK63333.1"/>
    </source>
</evidence>
<accession>A0A2H3BHL4</accession>
<dbReference type="AlphaFoldDB" id="A0A2H3BHL4"/>
<organism evidence="1 2">
    <name type="scientific">Armillaria solidipes</name>
    <dbReference type="NCBI Taxonomy" id="1076256"/>
    <lineage>
        <taxon>Eukaryota</taxon>
        <taxon>Fungi</taxon>
        <taxon>Dikarya</taxon>
        <taxon>Basidiomycota</taxon>
        <taxon>Agaricomycotina</taxon>
        <taxon>Agaricomycetes</taxon>
        <taxon>Agaricomycetidae</taxon>
        <taxon>Agaricales</taxon>
        <taxon>Marasmiineae</taxon>
        <taxon>Physalacriaceae</taxon>
        <taxon>Armillaria</taxon>
    </lineage>
</organism>
<proteinExistence type="predicted"/>
<dbReference type="Proteomes" id="UP000218334">
    <property type="component" value="Unassembled WGS sequence"/>
</dbReference>
<keyword evidence="2" id="KW-1185">Reference proteome</keyword>
<gene>
    <name evidence="1" type="ORF">ARMSODRAFT_1024076</name>
</gene>
<dbReference type="EMBL" id="KZ293459">
    <property type="protein sequence ID" value="PBK63333.1"/>
    <property type="molecule type" value="Genomic_DNA"/>
</dbReference>
<protein>
    <submittedName>
        <fullName evidence="1">Uncharacterized protein</fullName>
    </submittedName>
</protein>